<evidence type="ECO:0000313" key="1">
    <source>
        <dbReference type="EMBL" id="DAE14261.1"/>
    </source>
</evidence>
<sequence>MSKTFYAVQHGDYFASDIGSTRKREAYQIAHAFHKEYADEEIRISICTLDDDFCRKEIVLFEGIR</sequence>
<reference evidence="1" key="1">
    <citation type="journal article" date="2021" name="Proc. Natl. Acad. Sci. U.S.A.">
        <title>A Catalog of Tens of Thousands of Viruses from Human Metagenomes Reveals Hidden Associations with Chronic Diseases.</title>
        <authorList>
            <person name="Tisza M.J."/>
            <person name="Buck C.B."/>
        </authorList>
    </citation>
    <scope>NUCLEOTIDE SEQUENCE</scope>
    <source>
        <strain evidence="1">Ct0uL16</strain>
    </source>
</reference>
<proteinExistence type="predicted"/>
<organism evidence="1">
    <name type="scientific">Siphoviridae sp. ct0uL16</name>
    <dbReference type="NCBI Taxonomy" id="2825299"/>
    <lineage>
        <taxon>Viruses</taxon>
        <taxon>Duplodnaviria</taxon>
        <taxon>Heunggongvirae</taxon>
        <taxon>Uroviricota</taxon>
        <taxon>Caudoviricetes</taxon>
    </lineage>
</organism>
<dbReference type="EMBL" id="BK015578">
    <property type="protein sequence ID" value="DAE14261.1"/>
    <property type="molecule type" value="Genomic_DNA"/>
</dbReference>
<accession>A0A8S5Q6D4</accession>
<name>A0A8S5Q6D4_9CAUD</name>
<protein>
    <submittedName>
        <fullName evidence="1">Uncharacterized protein</fullName>
    </submittedName>
</protein>